<evidence type="ECO:0000313" key="2">
    <source>
        <dbReference type="EMBL" id="GFS13110.1"/>
    </source>
</evidence>
<evidence type="ECO:0000313" key="3">
    <source>
        <dbReference type="Proteomes" id="UP000762676"/>
    </source>
</evidence>
<dbReference type="SUPFAM" id="SSF53850">
    <property type="entry name" value="Periplasmic binding protein-like II"/>
    <property type="match status" value="1"/>
</dbReference>
<keyword evidence="1" id="KW-0812">Transmembrane</keyword>
<comment type="caution">
    <text evidence="2">The sequence shown here is derived from an EMBL/GenBank/DDBJ whole genome shotgun (WGS) entry which is preliminary data.</text>
</comment>
<keyword evidence="3" id="KW-1185">Reference proteome</keyword>
<sequence length="214" mass="24442">MAFLLVAKSDQPFSTLWELSTQNVYKWGVTGSTVVEYLFKISNRSDFRKLGEGLEIFKAMDPETNSTDPEVHLRKVKQGGYAYISDQVPMDMWVAIDCDLRIMDERVIPLPFIVGLHNNSAYLNAFNEQILDIDQMGLYNQWKSHWWPMEGHCSDDSGHDSRPLTLLETQAAFYILSIGLIIGAVALIVEYFWTGGFCVLLRRNMADIWCAKGF</sequence>
<keyword evidence="1" id="KW-1133">Transmembrane helix</keyword>
<dbReference type="Gene3D" id="3.40.190.10">
    <property type="entry name" value="Periplasmic binding protein-like II"/>
    <property type="match status" value="1"/>
</dbReference>
<protein>
    <submittedName>
        <fullName evidence="2">Glutamate receptor</fullName>
    </submittedName>
</protein>
<feature type="transmembrane region" description="Helical" evidence="1">
    <location>
        <begin position="171"/>
        <end position="193"/>
    </location>
</feature>
<keyword evidence="2" id="KW-0675">Receptor</keyword>
<keyword evidence="1" id="KW-0472">Membrane</keyword>
<gene>
    <name evidence="2" type="ORF">ElyMa_004875600</name>
</gene>
<name>A0AAV4ISK2_9GAST</name>
<evidence type="ECO:0000256" key="1">
    <source>
        <dbReference type="SAM" id="Phobius"/>
    </source>
</evidence>
<dbReference type="Proteomes" id="UP000762676">
    <property type="component" value="Unassembled WGS sequence"/>
</dbReference>
<organism evidence="2 3">
    <name type="scientific">Elysia marginata</name>
    <dbReference type="NCBI Taxonomy" id="1093978"/>
    <lineage>
        <taxon>Eukaryota</taxon>
        <taxon>Metazoa</taxon>
        <taxon>Spiralia</taxon>
        <taxon>Lophotrochozoa</taxon>
        <taxon>Mollusca</taxon>
        <taxon>Gastropoda</taxon>
        <taxon>Heterobranchia</taxon>
        <taxon>Euthyneura</taxon>
        <taxon>Panpulmonata</taxon>
        <taxon>Sacoglossa</taxon>
        <taxon>Placobranchoidea</taxon>
        <taxon>Plakobranchidae</taxon>
        <taxon>Elysia</taxon>
    </lineage>
</organism>
<reference evidence="2 3" key="1">
    <citation type="journal article" date="2021" name="Elife">
        <title>Chloroplast acquisition without the gene transfer in kleptoplastic sea slugs, Plakobranchus ocellatus.</title>
        <authorList>
            <person name="Maeda T."/>
            <person name="Takahashi S."/>
            <person name="Yoshida T."/>
            <person name="Shimamura S."/>
            <person name="Takaki Y."/>
            <person name="Nagai Y."/>
            <person name="Toyoda A."/>
            <person name="Suzuki Y."/>
            <person name="Arimoto A."/>
            <person name="Ishii H."/>
            <person name="Satoh N."/>
            <person name="Nishiyama T."/>
            <person name="Hasebe M."/>
            <person name="Maruyama T."/>
            <person name="Minagawa J."/>
            <person name="Obokata J."/>
            <person name="Shigenobu S."/>
        </authorList>
    </citation>
    <scope>NUCLEOTIDE SEQUENCE [LARGE SCALE GENOMIC DNA]</scope>
</reference>
<proteinExistence type="predicted"/>
<accession>A0AAV4ISK2</accession>
<dbReference type="AlphaFoldDB" id="A0AAV4ISK2"/>
<dbReference type="EMBL" id="BMAT01009755">
    <property type="protein sequence ID" value="GFS13110.1"/>
    <property type="molecule type" value="Genomic_DNA"/>
</dbReference>